<feature type="transmembrane region" description="Helical" evidence="7">
    <location>
        <begin position="375"/>
        <end position="396"/>
    </location>
</feature>
<comment type="subcellular location">
    <subcellularLocation>
        <location evidence="1">Cell membrane</location>
        <topology evidence="1">Multi-pass membrane protein</topology>
    </subcellularLocation>
</comment>
<dbReference type="GO" id="GO:0005886">
    <property type="term" value="C:plasma membrane"/>
    <property type="evidence" value="ECO:0007669"/>
    <property type="project" value="UniProtKB-SubCell"/>
</dbReference>
<evidence type="ECO:0000313" key="11">
    <source>
        <dbReference type="Proteomes" id="UP000243799"/>
    </source>
</evidence>
<evidence type="ECO:0000256" key="6">
    <source>
        <dbReference type="ARBA" id="ARBA00038076"/>
    </source>
</evidence>
<dbReference type="InterPro" id="IPR025857">
    <property type="entry name" value="MacB_PCD"/>
</dbReference>
<dbReference type="AlphaFoldDB" id="A0A1I1AXF5"/>
<feature type="domain" description="ABC3 transporter permease C-terminal" evidence="8">
    <location>
        <begin position="290"/>
        <end position="403"/>
    </location>
</feature>
<evidence type="ECO:0000256" key="5">
    <source>
        <dbReference type="ARBA" id="ARBA00023136"/>
    </source>
</evidence>
<keyword evidence="5 7" id="KW-0472">Membrane</keyword>
<evidence type="ECO:0000313" key="10">
    <source>
        <dbReference type="EMBL" id="SFB42764.1"/>
    </source>
</evidence>
<comment type="similarity">
    <text evidence="6">Belongs to the ABC-4 integral membrane protein family.</text>
</comment>
<feature type="transmembrane region" description="Helical" evidence="7">
    <location>
        <begin position="332"/>
        <end position="363"/>
    </location>
</feature>
<keyword evidence="11" id="KW-1185">Reference proteome</keyword>
<evidence type="ECO:0000259" key="8">
    <source>
        <dbReference type="Pfam" id="PF02687"/>
    </source>
</evidence>
<keyword evidence="2" id="KW-1003">Cell membrane</keyword>
<evidence type="ECO:0000256" key="4">
    <source>
        <dbReference type="ARBA" id="ARBA00022989"/>
    </source>
</evidence>
<dbReference type="Pfam" id="PF12704">
    <property type="entry name" value="MacB_PCD"/>
    <property type="match status" value="1"/>
</dbReference>
<dbReference type="Proteomes" id="UP000243799">
    <property type="component" value="Unassembled WGS sequence"/>
</dbReference>
<organism evidence="10 11">
    <name type="scientific">Amycolatopsis marina</name>
    <dbReference type="NCBI Taxonomy" id="490629"/>
    <lineage>
        <taxon>Bacteria</taxon>
        <taxon>Bacillati</taxon>
        <taxon>Actinomycetota</taxon>
        <taxon>Actinomycetes</taxon>
        <taxon>Pseudonocardiales</taxon>
        <taxon>Pseudonocardiaceae</taxon>
        <taxon>Amycolatopsis</taxon>
    </lineage>
</organism>
<dbReference type="OrthoDB" id="9780560at2"/>
<gene>
    <name evidence="10" type="ORF">SAMN05216266_11117</name>
</gene>
<reference evidence="11" key="1">
    <citation type="submission" date="2016-10" db="EMBL/GenBank/DDBJ databases">
        <authorList>
            <person name="Varghese N."/>
            <person name="Submissions S."/>
        </authorList>
    </citation>
    <scope>NUCLEOTIDE SEQUENCE [LARGE SCALE GENOMIC DNA]</scope>
    <source>
        <strain evidence="11">CGMCC 4.3568</strain>
    </source>
</reference>
<evidence type="ECO:0000256" key="3">
    <source>
        <dbReference type="ARBA" id="ARBA00022692"/>
    </source>
</evidence>
<evidence type="ECO:0000259" key="9">
    <source>
        <dbReference type="Pfam" id="PF12704"/>
    </source>
</evidence>
<dbReference type="STRING" id="490629.SAMN05216266_11117"/>
<feature type="transmembrane region" description="Helical" evidence="7">
    <location>
        <begin position="287"/>
        <end position="311"/>
    </location>
</feature>
<protein>
    <submittedName>
        <fullName evidence="10">Putative ABC transport system permease protein</fullName>
    </submittedName>
</protein>
<proteinExistence type="inferred from homology"/>
<dbReference type="RefSeq" id="WP_091674515.1">
    <property type="nucleotide sequence ID" value="NZ_FOKG01000011.1"/>
</dbReference>
<dbReference type="InterPro" id="IPR003838">
    <property type="entry name" value="ABC3_permease_C"/>
</dbReference>
<evidence type="ECO:0000256" key="2">
    <source>
        <dbReference type="ARBA" id="ARBA00022475"/>
    </source>
</evidence>
<dbReference type="PANTHER" id="PTHR30572:SF4">
    <property type="entry name" value="ABC TRANSPORTER PERMEASE YTRF"/>
    <property type="match status" value="1"/>
</dbReference>
<keyword evidence="4 7" id="KW-1133">Transmembrane helix</keyword>
<feature type="domain" description="MacB-like periplasmic core" evidence="9">
    <location>
        <begin position="29"/>
        <end position="246"/>
    </location>
</feature>
<keyword evidence="3 7" id="KW-0812">Transmembrane</keyword>
<sequence length="409" mass="42370">MRKGDRSRLKWADLVGEAVAGVVQRPVRSMLTTLGTVLGAGAFVAILGLTATSAGQISQRFTEIAATEVTISAGGERSPGERELTPDHGFPVRADDTVQRLNGVVAAGRHWQVPLDEDTMISARAQAHGRDRVLLDVFAASPGALRAANTVPAGGVLFDSFHERHGAKVALLGAGAASRLGISRLDSQPAVYIGDEAYTVIGIIENAERLPHLGLGVTIPASTALTRYSSPLDPIQMLVETRIGAAELVARQAPTALRPDNPKLLTATAPPDPATLRDGVAADVNGLFILLAGLALVIGAFGIANTTMVAVMERANEIGLRRALGARKRHIATQFIAESALLGVLGGLIGASLGVVTVVLVAYTKQWTALLDPLAVLPAPIVGGAIGILAGLYPALRAASIEPVDALQS</sequence>
<evidence type="ECO:0000256" key="1">
    <source>
        <dbReference type="ARBA" id="ARBA00004651"/>
    </source>
</evidence>
<name>A0A1I1AXF5_9PSEU</name>
<dbReference type="Pfam" id="PF02687">
    <property type="entry name" value="FtsX"/>
    <property type="match status" value="1"/>
</dbReference>
<dbReference type="EMBL" id="FOKG01000011">
    <property type="protein sequence ID" value="SFB42764.1"/>
    <property type="molecule type" value="Genomic_DNA"/>
</dbReference>
<dbReference type="GO" id="GO:0022857">
    <property type="term" value="F:transmembrane transporter activity"/>
    <property type="evidence" value="ECO:0007669"/>
    <property type="project" value="TreeGrafter"/>
</dbReference>
<evidence type="ECO:0000256" key="7">
    <source>
        <dbReference type="SAM" id="Phobius"/>
    </source>
</evidence>
<dbReference type="PANTHER" id="PTHR30572">
    <property type="entry name" value="MEMBRANE COMPONENT OF TRANSPORTER-RELATED"/>
    <property type="match status" value="1"/>
</dbReference>
<accession>A0A1I1AXF5</accession>
<dbReference type="InterPro" id="IPR050250">
    <property type="entry name" value="Macrolide_Exporter_MacB"/>
</dbReference>
<feature type="transmembrane region" description="Helical" evidence="7">
    <location>
        <begin position="31"/>
        <end position="51"/>
    </location>
</feature>